<dbReference type="Gene3D" id="2.40.30.60">
    <property type="entry name" value="RimM"/>
    <property type="match status" value="1"/>
</dbReference>
<reference evidence="8 9" key="1">
    <citation type="submission" date="2011-10" db="EMBL/GenBank/DDBJ databases">
        <title>The Noncontiguous Finished genome of Thermanaerovibrio velox DSM 12556.</title>
        <authorList>
            <consortium name="US DOE Joint Genome Institute (JGI-PGF)"/>
            <person name="Lucas S."/>
            <person name="Copeland A."/>
            <person name="Lapidus A."/>
            <person name="Glavina del Rio T."/>
            <person name="Dalin E."/>
            <person name="Tice H."/>
            <person name="Bruce D."/>
            <person name="Goodwin L."/>
            <person name="Pitluck S."/>
            <person name="Peters L."/>
            <person name="Mikhailova N."/>
            <person name="Teshima H."/>
            <person name="Kyrpides N."/>
            <person name="Mavromatis K."/>
            <person name="Ivanova N."/>
            <person name="Markowitz V."/>
            <person name="Cheng J.-F."/>
            <person name="Hugenholtz P."/>
            <person name="Woyke T."/>
            <person name="Wu D."/>
            <person name="Spring S."/>
            <person name="Brambilla E.-M."/>
            <person name="Klenk H.-P."/>
            <person name="Eisen J.A."/>
        </authorList>
    </citation>
    <scope>NUCLEOTIDE SEQUENCE [LARGE SCALE GENOMIC DNA]</scope>
    <source>
        <strain evidence="8 9">DSM 12556</strain>
    </source>
</reference>
<dbReference type="STRING" id="926567.TheveDRAFT_0330"/>
<evidence type="ECO:0000256" key="3">
    <source>
        <dbReference type="ARBA" id="ARBA00022552"/>
    </source>
</evidence>
<evidence type="ECO:0000259" key="7">
    <source>
        <dbReference type="Pfam" id="PF24986"/>
    </source>
</evidence>
<dbReference type="HAMAP" id="MF_00014">
    <property type="entry name" value="Ribosome_mat_RimM"/>
    <property type="match status" value="1"/>
</dbReference>
<dbReference type="InterPro" id="IPR002676">
    <property type="entry name" value="RimM_N"/>
</dbReference>
<dbReference type="InterPro" id="IPR036976">
    <property type="entry name" value="RimM_N_sf"/>
</dbReference>
<protein>
    <recommendedName>
        <fullName evidence="5">Ribosome maturation factor RimM</fullName>
    </recommendedName>
</protein>
<comment type="subunit">
    <text evidence="5">Binds ribosomal protein uS19.</text>
</comment>
<comment type="domain">
    <text evidence="5">The PRC barrel domain binds ribosomal protein uS19.</text>
</comment>
<sequence>MEKSSRSRVIVGRIVGTHGVKGSLKLKPLTDYPDRFLDMDSLYLELPEVRGRRRPPRELAVQEMRFQEGKDLFIVTLEGIHTMEDAEELKGALVTVAPEDRVPLEEGVYWIDDILGLQVVDHDTGDVLGLVEGVLPTGSNDVYEIRTPDGALKMIPAIKDVVIQVDLEARVMRVHLLEGLWD</sequence>
<accession>H0UP87</accession>
<evidence type="ECO:0000256" key="4">
    <source>
        <dbReference type="ARBA" id="ARBA00023186"/>
    </source>
</evidence>
<gene>
    <name evidence="5" type="primary">rimM</name>
    <name evidence="8" type="ORF">TheveDRAFT_0330</name>
</gene>
<dbReference type="Pfam" id="PF01782">
    <property type="entry name" value="RimM"/>
    <property type="match status" value="1"/>
</dbReference>
<keyword evidence="4 5" id="KW-0143">Chaperone</keyword>
<dbReference type="AlphaFoldDB" id="H0UP87"/>
<dbReference type="OrthoDB" id="9810331at2"/>
<dbReference type="InterPro" id="IPR056792">
    <property type="entry name" value="PRC_RimM"/>
</dbReference>
<name>H0UP87_9BACT</name>
<dbReference type="eggNOG" id="COG0806">
    <property type="taxonomic scope" value="Bacteria"/>
</dbReference>
<keyword evidence="3 5" id="KW-0698">rRNA processing</keyword>
<evidence type="ECO:0000313" key="9">
    <source>
        <dbReference type="Proteomes" id="UP000005730"/>
    </source>
</evidence>
<dbReference type="HOGENOM" id="CLU_077636_3_2_0"/>
<evidence type="ECO:0000313" key="8">
    <source>
        <dbReference type="EMBL" id="EHM09500.1"/>
    </source>
</evidence>
<feature type="domain" description="Ribosome maturation factor RimM PRC barrel" evidence="7">
    <location>
        <begin position="112"/>
        <end position="180"/>
    </location>
</feature>
<evidence type="ECO:0000256" key="2">
    <source>
        <dbReference type="ARBA" id="ARBA00022517"/>
    </source>
</evidence>
<keyword evidence="1 5" id="KW-0963">Cytoplasm</keyword>
<dbReference type="SUPFAM" id="SSF50346">
    <property type="entry name" value="PRC-barrel domain"/>
    <property type="match status" value="1"/>
</dbReference>
<dbReference type="RefSeq" id="WP_006582994.1">
    <property type="nucleotide sequence ID" value="NZ_CM001377.1"/>
</dbReference>
<dbReference type="GO" id="GO:0005840">
    <property type="term" value="C:ribosome"/>
    <property type="evidence" value="ECO:0007669"/>
    <property type="project" value="InterPro"/>
</dbReference>
<comment type="similarity">
    <text evidence="5">Belongs to the RimM family.</text>
</comment>
<evidence type="ECO:0000259" key="6">
    <source>
        <dbReference type="Pfam" id="PF01782"/>
    </source>
</evidence>
<dbReference type="InterPro" id="IPR009000">
    <property type="entry name" value="Transl_B-barrel_sf"/>
</dbReference>
<dbReference type="GO" id="GO:0006364">
    <property type="term" value="P:rRNA processing"/>
    <property type="evidence" value="ECO:0007669"/>
    <property type="project" value="UniProtKB-UniRule"/>
</dbReference>
<keyword evidence="2 5" id="KW-0690">Ribosome biogenesis</keyword>
<dbReference type="PANTHER" id="PTHR33692:SF1">
    <property type="entry name" value="RIBOSOME MATURATION FACTOR RIMM"/>
    <property type="match status" value="1"/>
</dbReference>
<evidence type="ECO:0000256" key="5">
    <source>
        <dbReference type="HAMAP-Rule" id="MF_00014"/>
    </source>
</evidence>
<dbReference type="Proteomes" id="UP000005730">
    <property type="component" value="Chromosome"/>
</dbReference>
<dbReference type="Pfam" id="PF24986">
    <property type="entry name" value="PRC_RimM"/>
    <property type="match status" value="1"/>
</dbReference>
<dbReference type="PANTHER" id="PTHR33692">
    <property type="entry name" value="RIBOSOME MATURATION FACTOR RIMM"/>
    <property type="match status" value="1"/>
</dbReference>
<dbReference type="GO" id="GO:0043022">
    <property type="term" value="F:ribosome binding"/>
    <property type="evidence" value="ECO:0007669"/>
    <property type="project" value="InterPro"/>
</dbReference>
<dbReference type="EMBL" id="CM001377">
    <property type="protein sequence ID" value="EHM09500.1"/>
    <property type="molecule type" value="Genomic_DNA"/>
</dbReference>
<proteinExistence type="inferred from homology"/>
<comment type="subcellular location">
    <subcellularLocation>
        <location evidence="5">Cytoplasm</location>
    </subcellularLocation>
</comment>
<dbReference type="InterPro" id="IPR011033">
    <property type="entry name" value="PRC_barrel-like_sf"/>
</dbReference>
<dbReference type="GO" id="GO:0005737">
    <property type="term" value="C:cytoplasm"/>
    <property type="evidence" value="ECO:0007669"/>
    <property type="project" value="UniProtKB-SubCell"/>
</dbReference>
<organism evidence="8 9">
    <name type="scientific">Thermanaerovibrio velox DSM 12556</name>
    <dbReference type="NCBI Taxonomy" id="926567"/>
    <lineage>
        <taxon>Bacteria</taxon>
        <taxon>Thermotogati</taxon>
        <taxon>Synergistota</taxon>
        <taxon>Synergistia</taxon>
        <taxon>Synergistales</taxon>
        <taxon>Synergistaceae</taxon>
        <taxon>Thermanaerovibrio</taxon>
    </lineage>
</organism>
<keyword evidence="9" id="KW-1185">Reference proteome</keyword>
<evidence type="ECO:0000256" key="1">
    <source>
        <dbReference type="ARBA" id="ARBA00022490"/>
    </source>
</evidence>
<feature type="domain" description="RimM N-terminal" evidence="6">
    <location>
        <begin position="11"/>
        <end position="98"/>
    </location>
</feature>
<dbReference type="GO" id="GO:0042274">
    <property type="term" value="P:ribosomal small subunit biogenesis"/>
    <property type="evidence" value="ECO:0007669"/>
    <property type="project" value="UniProtKB-UniRule"/>
</dbReference>
<dbReference type="NCBIfam" id="TIGR02273">
    <property type="entry name" value="16S_RimM"/>
    <property type="match status" value="1"/>
</dbReference>
<dbReference type="InterPro" id="IPR011961">
    <property type="entry name" value="RimM"/>
</dbReference>
<comment type="function">
    <text evidence="5">An accessory protein needed during the final step in the assembly of 30S ribosomal subunit, possibly for assembly of the head region. Essential for efficient processing of 16S rRNA. May be needed both before and after RbfA during the maturation of 16S rRNA. It has affinity for free ribosomal 30S subunits but not for 70S ribosomes.</text>
</comment>
<dbReference type="SUPFAM" id="SSF50447">
    <property type="entry name" value="Translation proteins"/>
    <property type="match status" value="1"/>
</dbReference>
<dbReference type="Gene3D" id="2.30.30.240">
    <property type="entry name" value="PRC-barrel domain"/>
    <property type="match status" value="1"/>
</dbReference>